<dbReference type="EMBL" id="JANPWB010000003">
    <property type="protein sequence ID" value="KAJ1199457.1"/>
    <property type="molecule type" value="Genomic_DNA"/>
</dbReference>
<organism evidence="2 3">
    <name type="scientific">Pleurodeles waltl</name>
    <name type="common">Iberian ribbed newt</name>
    <dbReference type="NCBI Taxonomy" id="8319"/>
    <lineage>
        <taxon>Eukaryota</taxon>
        <taxon>Metazoa</taxon>
        <taxon>Chordata</taxon>
        <taxon>Craniata</taxon>
        <taxon>Vertebrata</taxon>
        <taxon>Euteleostomi</taxon>
        <taxon>Amphibia</taxon>
        <taxon>Batrachia</taxon>
        <taxon>Caudata</taxon>
        <taxon>Salamandroidea</taxon>
        <taxon>Salamandridae</taxon>
        <taxon>Pleurodelinae</taxon>
        <taxon>Pleurodeles</taxon>
    </lineage>
</organism>
<feature type="compositionally biased region" description="Basic and acidic residues" evidence="1">
    <location>
        <begin position="1"/>
        <end position="10"/>
    </location>
</feature>
<proteinExistence type="predicted"/>
<dbReference type="AlphaFoldDB" id="A0AAV7VH12"/>
<sequence>MKARVMEEQGKAALTETTRKKRRRRAAEQRARRPGRRNKNTPEHSGACQSPRTRAQEGRGAQEVEG</sequence>
<evidence type="ECO:0000313" key="3">
    <source>
        <dbReference type="Proteomes" id="UP001066276"/>
    </source>
</evidence>
<feature type="compositionally biased region" description="Basic and acidic residues" evidence="1">
    <location>
        <begin position="54"/>
        <end position="66"/>
    </location>
</feature>
<evidence type="ECO:0000313" key="2">
    <source>
        <dbReference type="EMBL" id="KAJ1199457.1"/>
    </source>
</evidence>
<reference evidence="2" key="1">
    <citation type="journal article" date="2022" name="bioRxiv">
        <title>Sequencing and chromosome-scale assembly of the giantPleurodeles waltlgenome.</title>
        <authorList>
            <person name="Brown T."/>
            <person name="Elewa A."/>
            <person name="Iarovenko S."/>
            <person name="Subramanian E."/>
            <person name="Araus A.J."/>
            <person name="Petzold A."/>
            <person name="Susuki M."/>
            <person name="Suzuki K.-i.T."/>
            <person name="Hayashi T."/>
            <person name="Toyoda A."/>
            <person name="Oliveira C."/>
            <person name="Osipova E."/>
            <person name="Leigh N.D."/>
            <person name="Simon A."/>
            <person name="Yun M.H."/>
        </authorList>
    </citation>
    <scope>NUCLEOTIDE SEQUENCE</scope>
    <source>
        <strain evidence="2">20211129_DDA</strain>
        <tissue evidence="2">Liver</tissue>
    </source>
</reference>
<evidence type="ECO:0000256" key="1">
    <source>
        <dbReference type="SAM" id="MobiDB-lite"/>
    </source>
</evidence>
<feature type="region of interest" description="Disordered" evidence="1">
    <location>
        <begin position="1"/>
        <end position="66"/>
    </location>
</feature>
<comment type="caution">
    <text evidence="2">The sequence shown here is derived from an EMBL/GenBank/DDBJ whole genome shotgun (WGS) entry which is preliminary data.</text>
</comment>
<protein>
    <submittedName>
        <fullName evidence="2">Uncharacterized protein</fullName>
    </submittedName>
</protein>
<accession>A0AAV7VH12</accession>
<gene>
    <name evidence="2" type="ORF">NDU88_003291</name>
</gene>
<name>A0AAV7VH12_PLEWA</name>
<dbReference type="Proteomes" id="UP001066276">
    <property type="component" value="Chromosome 2_1"/>
</dbReference>
<keyword evidence="3" id="KW-1185">Reference proteome</keyword>